<proteinExistence type="predicted"/>
<dbReference type="PANTHER" id="PTHR43941:SF1">
    <property type="entry name" value="STRUCTURAL MAINTENANCE OF CHROMOSOMES PROTEIN 2"/>
    <property type="match status" value="1"/>
</dbReference>
<feature type="coiled-coil region" evidence="1">
    <location>
        <begin position="400"/>
        <end position="574"/>
    </location>
</feature>
<dbReference type="GO" id="GO:0003682">
    <property type="term" value="F:chromatin binding"/>
    <property type="evidence" value="ECO:0007669"/>
    <property type="project" value="TreeGrafter"/>
</dbReference>
<dbReference type="GeneID" id="91085804"/>
<keyword evidence="1" id="KW-0175">Coiled coil</keyword>
<dbReference type="GO" id="GO:0000796">
    <property type="term" value="C:condensin complex"/>
    <property type="evidence" value="ECO:0007669"/>
    <property type="project" value="TreeGrafter"/>
</dbReference>
<feature type="coiled-coil region" evidence="1">
    <location>
        <begin position="661"/>
        <end position="697"/>
    </location>
</feature>
<reference evidence="3" key="1">
    <citation type="submission" date="2016-06" db="EMBL/GenBank/DDBJ databases">
        <authorList>
            <person name="Cuomo C."/>
            <person name="Litvintseva A."/>
            <person name="Heitman J."/>
            <person name="Chen Y."/>
            <person name="Sun S."/>
            <person name="Springer D."/>
            <person name="Dromer F."/>
            <person name="Young S."/>
            <person name="Zeng Q."/>
            <person name="Chapman S."/>
            <person name="Gujja S."/>
            <person name="Saif S."/>
            <person name="Birren B."/>
        </authorList>
    </citation>
    <scope>NUCLEOTIDE SEQUENCE</scope>
    <source>
        <strain evidence="3">CBS 7841</strain>
    </source>
</reference>
<feature type="coiled-coil region" evidence="1">
    <location>
        <begin position="606"/>
        <end position="633"/>
    </location>
</feature>
<reference evidence="3" key="3">
    <citation type="submission" date="2024-01" db="EMBL/GenBank/DDBJ databases">
        <authorList>
            <person name="Coelho M.A."/>
            <person name="David-Palma M."/>
            <person name="Shea T."/>
            <person name="Sun S."/>
            <person name="Cuomo C.A."/>
            <person name="Heitman J."/>
        </authorList>
    </citation>
    <scope>NUCLEOTIDE SEQUENCE</scope>
    <source>
        <strain evidence="3">CBS 7841</strain>
    </source>
</reference>
<dbReference type="GO" id="GO:0000785">
    <property type="term" value="C:chromatin"/>
    <property type="evidence" value="ECO:0007669"/>
    <property type="project" value="TreeGrafter"/>
</dbReference>
<name>A0A1E3IVR3_9TREE</name>
<feature type="coiled-coil region" evidence="1">
    <location>
        <begin position="1183"/>
        <end position="1616"/>
    </location>
</feature>
<feature type="coiled-coil region" evidence="1">
    <location>
        <begin position="726"/>
        <end position="811"/>
    </location>
</feature>
<feature type="coiled-coil region" evidence="1">
    <location>
        <begin position="835"/>
        <end position="982"/>
    </location>
</feature>
<feature type="region of interest" description="Disordered" evidence="2">
    <location>
        <begin position="1669"/>
        <end position="1689"/>
    </location>
</feature>
<feature type="region of interest" description="Disordered" evidence="2">
    <location>
        <begin position="1632"/>
        <end position="1652"/>
    </location>
</feature>
<feature type="compositionally biased region" description="Polar residues" evidence="2">
    <location>
        <begin position="1633"/>
        <end position="1642"/>
    </location>
</feature>
<evidence type="ECO:0000256" key="1">
    <source>
        <dbReference type="SAM" id="Coils"/>
    </source>
</evidence>
<feature type="region of interest" description="Disordered" evidence="2">
    <location>
        <begin position="1762"/>
        <end position="1797"/>
    </location>
</feature>
<dbReference type="EMBL" id="CP143785">
    <property type="protein sequence ID" value="WVN86427.1"/>
    <property type="molecule type" value="Genomic_DNA"/>
</dbReference>
<evidence type="ECO:0000256" key="2">
    <source>
        <dbReference type="SAM" id="MobiDB-lite"/>
    </source>
</evidence>
<evidence type="ECO:0000313" key="4">
    <source>
        <dbReference type="Proteomes" id="UP000094043"/>
    </source>
</evidence>
<accession>A0A1E3IVR3</accession>
<dbReference type="OrthoDB" id="10255344at2759"/>
<feature type="coiled-coil region" evidence="1">
    <location>
        <begin position="225"/>
        <end position="348"/>
    </location>
</feature>
<dbReference type="SUPFAM" id="SSF57997">
    <property type="entry name" value="Tropomyosin"/>
    <property type="match status" value="1"/>
</dbReference>
<dbReference type="GO" id="GO:0007076">
    <property type="term" value="P:mitotic chromosome condensation"/>
    <property type="evidence" value="ECO:0007669"/>
    <property type="project" value="TreeGrafter"/>
</dbReference>
<feature type="compositionally biased region" description="Basic and acidic residues" evidence="2">
    <location>
        <begin position="990"/>
        <end position="1006"/>
    </location>
</feature>
<feature type="region of interest" description="Disordered" evidence="2">
    <location>
        <begin position="990"/>
        <end position="1019"/>
    </location>
</feature>
<dbReference type="RefSeq" id="XP_066067127.1">
    <property type="nucleotide sequence ID" value="XM_066211030.1"/>
</dbReference>
<organism evidence="3 4">
    <name type="scientific">Cryptococcus depauperatus CBS 7841</name>
    <dbReference type="NCBI Taxonomy" id="1295531"/>
    <lineage>
        <taxon>Eukaryota</taxon>
        <taxon>Fungi</taxon>
        <taxon>Dikarya</taxon>
        <taxon>Basidiomycota</taxon>
        <taxon>Agaricomycotina</taxon>
        <taxon>Tremellomycetes</taxon>
        <taxon>Tremellales</taxon>
        <taxon>Cryptococcaceae</taxon>
        <taxon>Cryptococcus</taxon>
    </lineage>
</organism>
<dbReference type="GO" id="GO:0000793">
    <property type="term" value="C:condensed chromosome"/>
    <property type="evidence" value="ECO:0007669"/>
    <property type="project" value="TreeGrafter"/>
</dbReference>
<reference evidence="3" key="2">
    <citation type="journal article" date="2022" name="Elife">
        <title>Obligate sexual reproduction of a homothallic fungus closely related to the Cryptococcus pathogenic species complex.</title>
        <authorList>
            <person name="Passer A.R."/>
            <person name="Clancey S.A."/>
            <person name="Shea T."/>
            <person name="David-Palma M."/>
            <person name="Averette A.F."/>
            <person name="Boekhout T."/>
            <person name="Porcel B.M."/>
            <person name="Nowrousian M."/>
            <person name="Cuomo C.A."/>
            <person name="Sun S."/>
            <person name="Heitman J."/>
            <person name="Coelho M.A."/>
        </authorList>
    </citation>
    <scope>NUCLEOTIDE SEQUENCE</scope>
    <source>
        <strain evidence="3">CBS 7841</strain>
    </source>
</reference>
<keyword evidence="4" id="KW-1185">Reference proteome</keyword>
<evidence type="ECO:0000313" key="3">
    <source>
        <dbReference type="EMBL" id="WVN86427.1"/>
    </source>
</evidence>
<dbReference type="VEuPathDB" id="FungiDB:L203_01042"/>
<feature type="coiled-coil region" evidence="1">
    <location>
        <begin position="13"/>
        <end position="194"/>
    </location>
</feature>
<feature type="compositionally biased region" description="Basic and acidic residues" evidence="2">
    <location>
        <begin position="348"/>
        <end position="357"/>
    </location>
</feature>
<feature type="region of interest" description="Disordered" evidence="2">
    <location>
        <begin position="348"/>
        <end position="367"/>
    </location>
</feature>
<dbReference type="PANTHER" id="PTHR43941">
    <property type="entry name" value="STRUCTURAL MAINTENANCE OF CHROMOSOMES PROTEIN 2"/>
    <property type="match status" value="1"/>
</dbReference>
<dbReference type="Proteomes" id="UP000094043">
    <property type="component" value="Chromosome 2"/>
</dbReference>
<sequence length="1797" mass="202830">MSFIGSGELEHKITQLQRQLSHKDHELNSIKSEQIKKQEALEELKRAKQTAEYKLSDEADRALKAETTLQSKTIELSQLKLKLTNLEASLTQTSGKLKKEEKEREKIQDALDETLSRASDTAVAQITGQQARIKQLEDTLKRVEEERDMLCTQGSSNGSWGTEQPLNHREKIKLMALQNENAELKSKLENTSIKPSSTSTDSFETISPFRQRGKRRSLSVSASDVRELEIQVDNLKIQLSNIKRDYDKAVNEKLAIEISTKKSAEKLENELDEAKRELEYYRCSQGDADSKQIDQLRKDVQAAYREKEHLNELLRDKEAEAQKQMEEMTKLKEEVSNFESLNQEFENGRQARHRIEQSKSSNSSFDEEKSLDKIVALEAELGRARVASATFVPKSANPELRQVRRELQKALRDKEYLESLVKENDELLAEKDEEISKMRAAIPIPSSPTFEAQHGYNRLGGLESEKEDLLHDLDAQLEQHAKEMQKLRVELMEKNDELMSVRSCEGSIKAQQEVLSADLQKALETLDMKEAQSQQLSEQLAMAKHSLTEQQSLFAIAQQEVVAASQQLSEAKAKSVESEGLLQNALQQKNQMEITLTTRNHDDTEFEELLSSVRVLEDELEKIGQDLSEAKAAGADAIVRLELAEKANKIAADMEHGLQLKADEAQQHANTRLELQKAESREQIDSLMAQLTSLSDEAGSLRIQIEEKSSQLEVAMISSQQLRDCLEQSHNKISNLQTRLAEMETEAEELSSARTEEKDEEIKRLKEQKMALEVAAKRMKREYEAQLSATRHDHEQELQDAHTRVAELDHQITALRQSAPLVRKLSLPEFDRSEVHKWEEKLERLRTERNDLRQNVAFVQHECHFAVQAADTEKQAALQEANRIQEELNSKSDVCDELQKEINGLKIEMDEKQVTSIEKKEKLESQVAFLEKDLASIRYELESKHKRISELELQALIEEDTIKKAETRAESLQRELNEVLHHLVETRTITTERQDSIAPKNPEDHSQQSGEAIIKDETIPRPPFKLASSTSMVFNAQTEKDLQAKIDRRNARISMLSNDLSKTKSNLILLQSAQEEIMAENVELEGKCDKLRAGLDEMRLDDSQNIQSLVLAIVVHCQQARTLKSRWFTAQDSLRQLKEDSERLQAEKSAIENSLDSRKEHVSKLEMMQNMTLNELESTKKHVDDLGNELHVAQSVIDNLRARISEAEQASVTAAESALALANVEAQVAEKEDRIQQLREQNIELVSRLETMEQKLSAAQIGLEEHIGKLSTKVSCYEEQIAAAEKEVKEVKKEKEQLLESLAAAESALADGIAEADSQKGSLLNEQHKTQERLRELTKELEHKSEEISQLTADTHRLEKLLEVEKLKPMEVTNTSDNYQASIDELQHEITELQEASRAAKCERQVVQKQLEEAEAKVNTLEQKVNSLNEESASQRLENKQAKAEVKDVSTLLAKAVAEREEISQEIVEAKAAVFAAEHTAYEKGEEITKLSEELRILQGQQETSEKRVEESDQHLAVLQQSLSNLREENDKLKGELSQLVAETMTSKVDEQLVIDLKERIGELEAALTQKNTEVDEADDQTREAFKVNAKLEKKIGKLQRQLVQAQVDANTALNKLMSSQPVAPAETHVLSAPTTSTSQVTKPMPPPPIVTSQPASFVNEAVATRSSRSIPSNIFSPPTAPSSGHKRHREIDEVEVNPRPAEAIMQAPSTSMSSRKILGNRASFTPQRGNILGPKTAKLKVGMDIENTIIDVKKSVDMSKNIFAKPPPPSGDPVKRTAFPLPPSRTPFAHAPRNAS</sequence>
<gene>
    <name evidence="3" type="ORF">L203_101591</name>
</gene>
<dbReference type="KEGG" id="cdep:91085804"/>
<protein>
    <submittedName>
        <fullName evidence="3">Uncharacterized protein</fullName>
    </submittedName>
</protein>